<dbReference type="OrthoDB" id="270189at2759"/>
<dbReference type="InterPro" id="IPR012337">
    <property type="entry name" value="RNaseH-like_sf"/>
</dbReference>
<dbReference type="EMBL" id="BFAD01000003">
    <property type="protein sequence ID" value="GBE81295.1"/>
    <property type="molecule type" value="Genomic_DNA"/>
</dbReference>
<dbReference type="RefSeq" id="XP_027612208.1">
    <property type="nucleotide sequence ID" value="XM_027756407.1"/>
</dbReference>
<dbReference type="GO" id="GO:0003676">
    <property type="term" value="F:nucleic acid binding"/>
    <property type="evidence" value="ECO:0007669"/>
    <property type="project" value="InterPro"/>
</dbReference>
<dbReference type="SUPFAM" id="SSF53098">
    <property type="entry name" value="Ribonuclease H-like"/>
    <property type="match status" value="1"/>
</dbReference>
<dbReference type="STRING" id="139825.A0A401GGN9"/>
<dbReference type="Proteomes" id="UP000287166">
    <property type="component" value="Unassembled WGS sequence"/>
</dbReference>
<comment type="caution">
    <text evidence="2">The sequence shown here is derived from an EMBL/GenBank/DDBJ whole genome shotgun (WGS) entry which is preliminary data.</text>
</comment>
<dbReference type="InParanoid" id="A0A401GGN9"/>
<accession>A0A401GGN9</accession>
<sequence>MTPTQPLDFAAGPLVWIDCEMTGLDPRADKILEIAVLITNGNLELVDEGIEFVIHTDQAVLDRMGEWCTRQHGNVFSNIPHILTLLN</sequence>
<evidence type="ECO:0000313" key="2">
    <source>
        <dbReference type="EMBL" id="GBE81295.1"/>
    </source>
</evidence>
<name>A0A401GGN9_9APHY</name>
<keyword evidence="3" id="KW-1185">Reference proteome</keyword>
<proteinExistence type="predicted"/>
<protein>
    <recommendedName>
        <fullName evidence="1">Exonuclease domain-containing protein</fullName>
    </recommendedName>
</protein>
<organism evidence="2 3">
    <name type="scientific">Sparassis crispa</name>
    <dbReference type="NCBI Taxonomy" id="139825"/>
    <lineage>
        <taxon>Eukaryota</taxon>
        <taxon>Fungi</taxon>
        <taxon>Dikarya</taxon>
        <taxon>Basidiomycota</taxon>
        <taxon>Agaricomycotina</taxon>
        <taxon>Agaricomycetes</taxon>
        <taxon>Polyporales</taxon>
        <taxon>Sparassidaceae</taxon>
        <taxon>Sparassis</taxon>
    </lineage>
</organism>
<dbReference type="Gene3D" id="3.30.420.10">
    <property type="entry name" value="Ribonuclease H-like superfamily/Ribonuclease H"/>
    <property type="match status" value="1"/>
</dbReference>
<gene>
    <name evidence="2" type="ORF">SCP_0310220</name>
</gene>
<dbReference type="GeneID" id="38778212"/>
<dbReference type="Pfam" id="PF00929">
    <property type="entry name" value="RNase_T"/>
    <property type="match status" value="1"/>
</dbReference>
<reference evidence="2 3" key="1">
    <citation type="journal article" date="2018" name="Sci. Rep.">
        <title>Genome sequence of the cauliflower mushroom Sparassis crispa (Hanabiratake) and its association with beneficial usage.</title>
        <authorList>
            <person name="Kiyama R."/>
            <person name="Furutani Y."/>
            <person name="Kawaguchi K."/>
            <person name="Nakanishi T."/>
        </authorList>
    </citation>
    <scope>NUCLEOTIDE SEQUENCE [LARGE SCALE GENOMIC DNA]</scope>
</reference>
<dbReference type="InterPro" id="IPR036397">
    <property type="entry name" value="RNaseH_sf"/>
</dbReference>
<dbReference type="InterPro" id="IPR013520">
    <property type="entry name" value="Ribonucl_H"/>
</dbReference>
<feature type="domain" description="Exonuclease" evidence="1">
    <location>
        <begin position="15"/>
        <end position="74"/>
    </location>
</feature>
<evidence type="ECO:0000313" key="3">
    <source>
        <dbReference type="Proteomes" id="UP000287166"/>
    </source>
</evidence>
<dbReference type="AlphaFoldDB" id="A0A401GGN9"/>
<evidence type="ECO:0000259" key="1">
    <source>
        <dbReference type="Pfam" id="PF00929"/>
    </source>
</evidence>